<evidence type="ECO:0000256" key="1">
    <source>
        <dbReference type="ARBA" id="ARBA00007634"/>
    </source>
</evidence>
<protein>
    <submittedName>
        <fullName evidence="6">Unannotated protein</fullName>
    </submittedName>
</protein>
<dbReference type="Gene3D" id="1.20.58.110">
    <property type="entry name" value="Ribosomal protein S20"/>
    <property type="match status" value="1"/>
</dbReference>
<accession>A0A6J7CKH3</accession>
<organism evidence="6">
    <name type="scientific">freshwater metagenome</name>
    <dbReference type="NCBI Taxonomy" id="449393"/>
    <lineage>
        <taxon>unclassified sequences</taxon>
        <taxon>metagenomes</taxon>
        <taxon>ecological metagenomes</taxon>
    </lineage>
</organism>
<name>A0A6J7CKH3_9ZZZZ</name>
<dbReference type="PANTHER" id="PTHR33398">
    <property type="entry name" value="30S RIBOSOMAL PROTEIN S20"/>
    <property type="match status" value="1"/>
</dbReference>
<dbReference type="GO" id="GO:0006412">
    <property type="term" value="P:translation"/>
    <property type="evidence" value="ECO:0007669"/>
    <property type="project" value="InterPro"/>
</dbReference>
<dbReference type="PANTHER" id="PTHR33398:SF1">
    <property type="entry name" value="SMALL RIBOSOMAL SUBUNIT PROTEIN BS20C"/>
    <property type="match status" value="1"/>
</dbReference>
<keyword evidence="4" id="KW-0689">Ribosomal protein</keyword>
<dbReference type="GO" id="GO:0015935">
    <property type="term" value="C:small ribosomal subunit"/>
    <property type="evidence" value="ECO:0007669"/>
    <property type="project" value="TreeGrafter"/>
</dbReference>
<dbReference type="SUPFAM" id="SSF46992">
    <property type="entry name" value="Ribosomal protein S20"/>
    <property type="match status" value="1"/>
</dbReference>
<dbReference type="NCBIfam" id="TIGR00029">
    <property type="entry name" value="S20"/>
    <property type="match status" value="1"/>
</dbReference>
<dbReference type="GO" id="GO:0003735">
    <property type="term" value="F:structural constituent of ribosome"/>
    <property type="evidence" value="ECO:0007669"/>
    <property type="project" value="InterPro"/>
</dbReference>
<comment type="similarity">
    <text evidence="1">Belongs to the bacterial ribosomal protein bS20 family.</text>
</comment>
<dbReference type="InterPro" id="IPR002583">
    <property type="entry name" value="Ribosomal_bS20"/>
</dbReference>
<evidence type="ECO:0000256" key="2">
    <source>
        <dbReference type="ARBA" id="ARBA00022730"/>
    </source>
</evidence>
<keyword evidence="3" id="KW-0694">RNA-binding</keyword>
<dbReference type="GO" id="GO:0070181">
    <property type="term" value="F:small ribosomal subunit rRNA binding"/>
    <property type="evidence" value="ECO:0007669"/>
    <property type="project" value="TreeGrafter"/>
</dbReference>
<dbReference type="HAMAP" id="MF_00500">
    <property type="entry name" value="Ribosomal_bS20"/>
    <property type="match status" value="1"/>
</dbReference>
<evidence type="ECO:0000256" key="5">
    <source>
        <dbReference type="ARBA" id="ARBA00023274"/>
    </source>
</evidence>
<dbReference type="InterPro" id="IPR036510">
    <property type="entry name" value="Ribosomal_bS20_sf"/>
</dbReference>
<evidence type="ECO:0000256" key="4">
    <source>
        <dbReference type="ARBA" id="ARBA00022980"/>
    </source>
</evidence>
<dbReference type="EMBL" id="CAFBLQ010000002">
    <property type="protein sequence ID" value="CAB4857278.1"/>
    <property type="molecule type" value="Genomic_DNA"/>
</dbReference>
<sequence>MANIHSQKKRILRAERERLENRRYTSAIRTYFRRLGAAVAGGDEASADAEHRVLVSTIDKAVKRGALHRNTGARKKSLAARVRAGAGS</sequence>
<dbReference type="AlphaFoldDB" id="A0A6J7CKH3"/>
<gene>
    <name evidence="6" type="ORF">UFOPK3423_00044</name>
</gene>
<dbReference type="Pfam" id="PF01649">
    <property type="entry name" value="Ribosomal_S20p"/>
    <property type="match status" value="1"/>
</dbReference>
<evidence type="ECO:0000256" key="3">
    <source>
        <dbReference type="ARBA" id="ARBA00022884"/>
    </source>
</evidence>
<reference evidence="6" key="1">
    <citation type="submission" date="2020-05" db="EMBL/GenBank/DDBJ databases">
        <authorList>
            <person name="Chiriac C."/>
            <person name="Salcher M."/>
            <person name="Ghai R."/>
            <person name="Kavagutti S V."/>
        </authorList>
    </citation>
    <scope>NUCLEOTIDE SEQUENCE</scope>
</reference>
<proteinExistence type="inferred from homology"/>
<evidence type="ECO:0000313" key="6">
    <source>
        <dbReference type="EMBL" id="CAB4857278.1"/>
    </source>
</evidence>
<keyword evidence="5" id="KW-0687">Ribonucleoprotein</keyword>
<keyword evidence="2" id="KW-0699">rRNA-binding</keyword>